<comment type="caution">
    <text evidence="5">The sequence shown here is derived from an EMBL/GenBank/DDBJ whole genome shotgun (WGS) entry which is preliminary data.</text>
</comment>
<dbReference type="InterPro" id="IPR051465">
    <property type="entry name" value="Cell_Envelope_Struct_Comp"/>
</dbReference>
<dbReference type="Proteomes" id="UP000658720">
    <property type="component" value="Unassembled WGS sequence"/>
</dbReference>
<gene>
    <name evidence="5" type="ORF">IQ217_15240</name>
</gene>
<name>A0ABR9VV05_9SYNC</name>
<organism evidence="5 6">
    <name type="scientific">Synechocystis salina LEGE 00031</name>
    <dbReference type="NCBI Taxonomy" id="1828736"/>
    <lineage>
        <taxon>Bacteria</taxon>
        <taxon>Bacillati</taxon>
        <taxon>Cyanobacteriota</taxon>
        <taxon>Cyanophyceae</taxon>
        <taxon>Synechococcales</taxon>
        <taxon>Merismopediaceae</taxon>
        <taxon>Synechocystis</taxon>
    </lineage>
</organism>
<proteinExistence type="inferred from homology"/>
<reference evidence="5 6" key="1">
    <citation type="submission" date="2020-10" db="EMBL/GenBank/DDBJ databases">
        <authorList>
            <person name="Castelo-Branco R."/>
            <person name="Eusebio N."/>
            <person name="Adriana R."/>
            <person name="Vieira A."/>
            <person name="Brugerolle De Fraissinette N."/>
            <person name="Rezende De Castro R."/>
            <person name="Schneider M.P."/>
            <person name="Vasconcelos V."/>
            <person name="Leao P.N."/>
        </authorList>
    </citation>
    <scope>NUCLEOTIDE SEQUENCE [LARGE SCALE GENOMIC DNA]</scope>
    <source>
        <strain evidence="5 6">LEGE 00031</strain>
    </source>
</reference>
<accession>A0ABR9VV05</accession>
<dbReference type="InterPro" id="IPR038673">
    <property type="entry name" value="OprB_sf"/>
</dbReference>
<evidence type="ECO:0000313" key="6">
    <source>
        <dbReference type="Proteomes" id="UP000658720"/>
    </source>
</evidence>
<evidence type="ECO:0000256" key="2">
    <source>
        <dbReference type="RuleBase" id="RU363072"/>
    </source>
</evidence>
<evidence type="ECO:0000256" key="1">
    <source>
        <dbReference type="ARBA" id="ARBA00008769"/>
    </source>
</evidence>
<dbReference type="Pfam" id="PF00395">
    <property type="entry name" value="SLH"/>
    <property type="match status" value="1"/>
</dbReference>
<protein>
    <submittedName>
        <fullName evidence="5">Carbohydrate porin</fullName>
    </submittedName>
</protein>
<dbReference type="PROSITE" id="PS51272">
    <property type="entry name" value="SLH"/>
    <property type="match status" value="1"/>
</dbReference>
<dbReference type="RefSeq" id="WP_194020595.1">
    <property type="nucleotide sequence ID" value="NZ_JADEVV010000051.1"/>
</dbReference>
<dbReference type="Pfam" id="PF04966">
    <property type="entry name" value="OprB"/>
    <property type="match status" value="1"/>
</dbReference>
<evidence type="ECO:0000256" key="3">
    <source>
        <dbReference type="SAM" id="Coils"/>
    </source>
</evidence>
<dbReference type="InterPro" id="IPR007049">
    <property type="entry name" value="Carb-sel_porin_OprB"/>
</dbReference>
<keyword evidence="6" id="KW-1185">Reference proteome</keyword>
<keyword evidence="3" id="KW-0175">Coiled coil</keyword>
<feature type="coiled-coil region" evidence="3">
    <location>
        <begin position="116"/>
        <end position="157"/>
    </location>
</feature>
<dbReference type="PANTHER" id="PTHR43308">
    <property type="entry name" value="OUTER MEMBRANE PROTEIN ALPHA-RELATED"/>
    <property type="match status" value="1"/>
</dbReference>
<dbReference type="InterPro" id="IPR047684">
    <property type="entry name" value="Por_som-like"/>
</dbReference>
<comment type="similarity">
    <text evidence="1 2">Belongs to the OprB family.</text>
</comment>
<evidence type="ECO:0000313" key="5">
    <source>
        <dbReference type="EMBL" id="MBE9255169.1"/>
    </source>
</evidence>
<dbReference type="Gene3D" id="2.40.160.180">
    <property type="entry name" value="Carbohydrate-selective porin OprB"/>
    <property type="match status" value="1"/>
</dbReference>
<sequence length="576" mass="61845">MKQHRFTWLAGFATVTSLTTFPGSAGAQMLYEDVDPMAITPVQELTTLLDQPMGQVTSVSELRDVQPTDWAYEALKSLVERYGCIVGYPDRTFRGDRALSRWEFAAGLNACMNTMERLLQENVAVIKADIEKLQRLAQEFQTELSALGARIDNLETRTAYLEDHQFSTTTKLNGEVIFSISGATGGEPDADSAQIVFNDRVRLNLTTSFTGKDALITGLQAYNFTAGNPITGTGSVAETLFPNDASILGEGMTSFNYEPQFAGFNPQNLQPSCGNNSVCLYKLLYITPVADNFTVFVGPKAEVTDAFPTIVPFASEGQGTLSRAFAINPVLRVSGGTTETGLASAAGFIYKPNDVVDWRALYGSVNAAIPQNEGFPGTPLGAGLFNGSFVAATQLTLYPTENLDLGLNYAYSYHQINILGTGLTGAAAGTLGGLPLTTPVNVNSVGATLTWRINPSIYFTTYGAYFMVDQANSGSAFTNLASWMAGLYFPDAFAEGNTAGLMFGQPLTRVGAGNGATLTPDNISNRAIPYQIEAFYNYKINNNLSITPGAFVIFNPEGDSSNSTTGVFALRTTFTF</sequence>
<dbReference type="EMBL" id="JADEVV010000051">
    <property type="protein sequence ID" value="MBE9255169.1"/>
    <property type="molecule type" value="Genomic_DNA"/>
</dbReference>
<feature type="domain" description="SLH" evidence="4">
    <location>
        <begin position="58"/>
        <end position="122"/>
    </location>
</feature>
<dbReference type="NCBIfam" id="NF033921">
    <property type="entry name" value="por_somb"/>
    <property type="match status" value="1"/>
</dbReference>
<evidence type="ECO:0000259" key="4">
    <source>
        <dbReference type="PROSITE" id="PS51272"/>
    </source>
</evidence>
<dbReference type="PANTHER" id="PTHR43308:SF1">
    <property type="entry name" value="OUTER MEMBRANE PROTEIN ALPHA"/>
    <property type="match status" value="1"/>
</dbReference>
<dbReference type="InterPro" id="IPR001119">
    <property type="entry name" value="SLH_dom"/>
</dbReference>